<dbReference type="Proteomes" id="UP000664698">
    <property type="component" value="Unassembled WGS sequence"/>
</dbReference>
<accession>A0ABS3BQS1</accession>
<evidence type="ECO:0000256" key="8">
    <source>
        <dbReference type="SAM" id="Phobius"/>
    </source>
</evidence>
<dbReference type="Pfam" id="PF13424">
    <property type="entry name" value="TPR_12"/>
    <property type="match status" value="1"/>
</dbReference>
<keyword evidence="8" id="KW-1133">Transmembrane helix</keyword>
<keyword evidence="5" id="KW-0418">Kinase</keyword>
<keyword evidence="11" id="KW-1185">Reference proteome</keyword>
<dbReference type="SMART" id="SM00388">
    <property type="entry name" value="HisKA"/>
    <property type="match status" value="1"/>
</dbReference>
<keyword evidence="3" id="KW-0597">Phosphoprotein</keyword>
<dbReference type="SMART" id="SM00028">
    <property type="entry name" value="TPR"/>
    <property type="match status" value="5"/>
</dbReference>
<proteinExistence type="predicted"/>
<dbReference type="Gene3D" id="1.10.287.130">
    <property type="match status" value="1"/>
</dbReference>
<dbReference type="InterPro" id="IPR019734">
    <property type="entry name" value="TPR_rpt"/>
</dbReference>
<reference evidence="10 11" key="1">
    <citation type="submission" date="2021-03" db="EMBL/GenBank/DDBJ databases">
        <title>novel species isolated from a fishpond in China.</title>
        <authorList>
            <person name="Lu H."/>
            <person name="Cai Z."/>
        </authorList>
    </citation>
    <scope>NUCLEOTIDE SEQUENCE [LARGE SCALE GENOMIC DNA]</scope>
    <source>
        <strain evidence="10 11">JCM 31546</strain>
    </source>
</reference>
<evidence type="ECO:0000256" key="3">
    <source>
        <dbReference type="ARBA" id="ARBA00022553"/>
    </source>
</evidence>
<keyword evidence="6" id="KW-0902">Two-component regulatory system</keyword>
<dbReference type="InterPro" id="IPR036890">
    <property type="entry name" value="HATPase_C_sf"/>
</dbReference>
<gene>
    <name evidence="10" type="ORF">J0A67_12260</name>
</gene>
<name>A0ABS3BQS1_9BACT</name>
<organism evidence="10 11">
    <name type="scientific">Algoriphagus aestuariicola</name>
    <dbReference type="NCBI Taxonomy" id="1852016"/>
    <lineage>
        <taxon>Bacteria</taxon>
        <taxon>Pseudomonadati</taxon>
        <taxon>Bacteroidota</taxon>
        <taxon>Cytophagia</taxon>
        <taxon>Cytophagales</taxon>
        <taxon>Cyclobacteriaceae</taxon>
        <taxon>Algoriphagus</taxon>
    </lineage>
</organism>
<keyword evidence="8" id="KW-0812">Transmembrane</keyword>
<dbReference type="InterPro" id="IPR005467">
    <property type="entry name" value="His_kinase_dom"/>
</dbReference>
<dbReference type="InterPro" id="IPR003661">
    <property type="entry name" value="HisK_dim/P_dom"/>
</dbReference>
<evidence type="ECO:0000259" key="9">
    <source>
        <dbReference type="PROSITE" id="PS50109"/>
    </source>
</evidence>
<dbReference type="InterPro" id="IPR036097">
    <property type="entry name" value="HisK_dim/P_sf"/>
</dbReference>
<comment type="caution">
    <text evidence="10">The sequence shown here is derived from an EMBL/GenBank/DDBJ whole genome shotgun (WGS) entry which is preliminary data.</text>
</comment>
<dbReference type="EC" id="2.7.13.3" evidence="2"/>
<dbReference type="SUPFAM" id="SSF55874">
    <property type="entry name" value="ATPase domain of HSP90 chaperone/DNA topoisomerase II/histidine kinase"/>
    <property type="match status" value="1"/>
</dbReference>
<dbReference type="SUPFAM" id="SSF48452">
    <property type="entry name" value="TPR-like"/>
    <property type="match status" value="2"/>
</dbReference>
<keyword evidence="7" id="KW-0175">Coiled coil</keyword>
<dbReference type="PANTHER" id="PTHR43711">
    <property type="entry name" value="TWO-COMPONENT HISTIDINE KINASE"/>
    <property type="match status" value="1"/>
</dbReference>
<dbReference type="Gene3D" id="1.25.40.10">
    <property type="entry name" value="Tetratricopeptide repeat domain"/>
    <property type="match status" value="2"/>
</dbReference>
<keyword evidence="8" id="KW-0472">Membrane</keyword>
<feature type="domain" description="Histidine kinase" evidence="9">
    <location>
        <begin position="431"/>
        <end position="640"/>
    </location>
</feature>
<dbReference type="PRINTS" id="PR00344">
    <property type="entry name" value="BCTRLSENSOR"/>
</dbReference>
<dbReference type="InterPro" id="IPR050736">
    <property type="entry name" value="Sensor_HK_Regulatory"/>
</dbReference>
<dbReference type="InterPro" id="IPR011990">
    <property type="entry name" value="TPR-like_helical_dom_sf"/>
</dbReference>
<evidence type="ECO:0000313" key="10">
    <source>
        <dbReference type="EMBL" id="MBN7801640.1"/>
    </source>
</evidence>
<feature type="coiled-coil region" evidence="7">
    <location>
        <begin position="319"/>
        <end position="353"/>
    </location>
</feature>
<dbReference type="RefSeq" id="WP_206569615.1">
    <property type="nucleotide sequence ID" value="NZ_JAFKCW010000002.1"/>
</dbReference>
<comment type="catalytic activity">
    <reaction evidence="1">
        <text>ATP + protein L-histidine = ADP + protein N-phospho-L-histidine.</text>
        <dbReference type="EC" id="2.7.13.3"/>
    </reaction>
</comment>
<protein>
    <recommendedName>
        <fullName evidence="2">histidine kinase</fullName>
        <ecNumber evidence="2">2.7.13.3</ecNumber>
    </recommendedName>
</protein>
<evidence type="ECO:0000256" key="5">
    <source>
        <dbReference type="ARBA" id="ARBA00022777"/>
    </source>
</evidence>
<evidence type="ECO:0000256" key="7">
    <source>
        <dbReference type="SAM" id="Coils"/>
    </source>
</evidence>
<feature type="transmembrane region" description="Helical" evidence="8">
    <location>
        <begin position="358"/>
        <end position="375"/>
    </location>
</feature>
<dbReference type="SUPFAM" id="SSF47384">
    <property type="entry name" value="Homodimeric domain of signal transducing histidine kinase"/>
    <property type="match status" value="1"/>
</dbReference>
<dbReference type="EMBL" id="JAFKCW010000002">
    <property type="protein sequence ID" value="MBN7801640.1"/>
    <property type="molecule type" value="Genomic_DNA"/>
</dbReference>
<dbReference type="InterPro" id="IPR003594">
    <property type="entry name" value="HATPase_dom"/>
</dbReference>
<dbReference type="Gene3D" id="3.30.565.10">
    <property type="entry name" value="Histidine kinase-like ATPase, C-terminal domain"/>
    <property type="match status" value="1"/>
</dbReference>
<dbReference type="PROSITE" id="PS50109">
    <property type="entry name" value="HIS_KIN"/>
    <property type="match status" value="1"/>
</dbReference>
<sequence length="640" mass="72452">MLSLFLVLWTSLQTPQSISDSIRNAINFAESDSTKAALYYDLAKHYYGFEQDTAILYAQNAIDLAESLGLQKLQASSLNIMGVALLISSEYERALTSHLEALKIRETLRDSTGMLESNLNIGNVYYRNGEMGKAAEMYEKALVYGLATKNLRGQSMIYNNLGNYHKDRWAQNQSKEDFDQAVEYLQESLKIKEELKDNNGLVKTLTQLSELSIDDPQKAKDYLERALSIAEANQDIENKISVLHELASYHLKSKNFEIAKENALKAYRIAKDAGSHFYVSTAAEYLTEAALGQNDYKSAYEYLLIKNEADRAVFNDNRQKIREELLIQYESEKKELENQRLIQEQEYLDLTIQRRNELLLGTAILFLVLAVLYWLQRKNHKKLQVAHNLLAEAHQLSINQTARIQEQADHLNAANLELSKANKFRDKIFSVISHDLRAPFSSLHSIIQLWDKKILSEEELFEVMPLIAKETNSLSLMLNNLLIWSKSQLGSEEVRFSSFDISDLVAENTDLLLTQLTQKKQQLTIEATPGTKITSDRERLSFIVRNILMNAIKFTPPEGSIKIDYPSPGEIRIQDTGQGMSPEMLSKLFTDRVASQKGTEGEAGTGIGLMLCREFAESIGAKILAESKIGQGTTFTIILD</sequence>
<dbReference type="Pfam" id="PF02518">
    <property type="entry name" value="HATPase_c"/>
    <property type="match status" value="1"/>
</dbReference>
<dbReference type="SMART" id="SM00387">
    <property type="entry name" value="HATPase_c"/>
    <property type="match status" value="1"/>
</dbReference>
<evidence type="ECO:0000256" key="1">
    <source>
        <dbReference type="ARBA" id="ARBA00000085"/>
    </source>
</evidence>
<evidence type="ECO:0000256" key="2">
    <source>
        <dbReference type="ARBA" id="ARBA00012438"/>
    </source>
</evidence>
<evidence type="ECO:0000256" key="6">
    <source>
        <dbReference type="ARBA" id="ARBA00023012"/>
    </source>
</evidence>
<dbReference type="PANTHER" id="PTHR43711:SF1">
    <property type="entry name" value="HISTIDINE KINASE 1"/>
    <property type="match status" value="1"/>
</dbReference>
<dbReference type="InterPro" id="IPR004358">
    <property type="entry name" value="Sig_transdc_His_kin-like_C"/>
</dbReference>
<evidence type="ECO:0000256" key="4">
    <source>
        <dbReference type="ARBA" id="ARBA00022679"/>
    </source>
</evidence>
<evidence type="ECO:0000313" key="11">
    <source>
        <dbReference type="Proteomes" id="UP000664698"/>
    </source>
</evidence>
<keyword evidence="4" id="KW-0808">Transferase</keyword>